<dbReference type="SUPFAM" id="SSF51445">
    <property type="entry name" value="(Trans)glycosidases"/>
    <property type="match status" value="1"/>
</dbReference>
<accession>D9R566</accession>
<dbReference type="InterPro" id="IPR013783">
    <property type="entry name" value="Ig-like_fold"/>
</dbReference>
<dbReference type="HOGENOM" id="CLU_227845_0_0_9"/>
<evidence type="ECO:0000256" key="2">
    <source>
        <dbReference type="ARBA" id="ARBA00022525"/>
    </source>
</evidence>
<keyword evidence="2" id="KW-0964">Secreted</keyword>
<gene>
    <name evidence="13" type="ordered locus">Closa_2607</name>
</gene>
<dbReference type="Gene3D" id="2.115.10.20">
    <property type="entry name" value="Glycosyl hydrolase domain, family 43"/>
    <property type="match status" value="1"/>
</dbReference>
<dbReference type="GO" id="GO:0004553">
    <property type="term" value="F:hydrolase activity, hydrolyzing O-glycosyl compounds"/>
    <property type="evidence" value="ECO:0007669"/>
    <property type="project" value="InterPro"/>
</dbReference>
<organism evidence="13 14">
    <name type="scientific">Lacrimispora saccharolytica (strain ATCC 35040 / DSM 2544 / NRCC 2533 / WM1)</name>
    <name type="common">Clostridium saccharolyticum</name>
    <dbReference type="NCBI Taxonomy" id="610130"/>
    <lineage>
        <taxon>Bacteria</taxon>
        <taxon>Bacillati</taxon>
        <taxon>Bacillota</taxon>
        <taxon>Clostridia</taxon>
        <taxon>Lachnospirales</taxon>
        <taxon>Lachnospiraceae</taxon>
        <taxon>Lacrimispora</taxon>
    </lineage>
</organism>
<dbReference type="EMBL" id="CP002109">
    <property type="protein sequence ID" value="ADL05173.1"/>
    <property type="molecule type" value="Genomic_DNA"/>
</dbReference>
<dbReference type="PaxDb" id="610130-Closa_2607"/>
<dbReference type="Gene3D" id="2.10.270.10">
    <property type="entry name" value="Cholin Binding"/>
    <property type="match status" value="1"/>
</dbReference>
<dbReference type="InterPro" id="IPR011081">
    <property type="entry name" value="Big_4"/>
</dbReference>
<evidence type="ECO:0000313" key="13">
    <source>
        <dbReference type="EMBL" id="ADL05173.1"/>
    </source>
</evidence>
<feature type="domain" description="Ig-like" evidence="10">
    <location>
        <begin position="2245"/>
        <end position="2296"/>
    </location>
</feature>
<dbReference type="Pfam" id="PF07532">
    <property type="entry name" value="Big_4"/>
    <property type="match status" value="1"/>
</dbReference>
<reference evidence="13" key="1">
    <citation type="submission" date="2010-07" db="EMBL/GenBank/DDBJ databases">
        <title>Complete sequence of Clostridium saccharolyticum WM1.</title>
        <authorList>
            <consortium name="US DOE Joint Genome Institute"/>
            <person name="Lucas S."/>
            <person name="Copeland A."/>
            <person name="Lapidus A."/>
            <person name="Cheng J.-F."/>
            <person name="Bruce D."/>
            <person name="Goodwin L."/>
            <person name="Pitluck S."/>
            <person name="Chertkov O."/>
            <person name="Detter J.C."/>
            <person name="Han C."/>
            <person name="Tapia R."/>
            <person name="Land M."/>
            <person name="Hauser L."/>
            <person name="Chang Y.-J."/>
            <person name="Jeffries C."/>
            <person name="Kyrpides N."/>
            <person name="Ivanova N."/>
            <person name="Mikhailova N."/>
            <person name="Mouttaki H."/>
            <person name="Lin L."/>
            <person name="Zhou J."/>
            <person name="Hemme C.L."/>
            <person name="Woyke T."/>
        </authorList>
    </citation>
    <scope>NUCLEOTIDE SEQUENCE [LARGE SCALE GENOMIC DNA]</scope>
    <source>
        <strain evidence="13">WM1</strain>
    </source>
</reference>
<dbReference type="InterPro" id="IPR017853">
    <property type="entry name" value="GH"/>
</dbReference>
<dbReference type="GO" id="GO:0005576">
    <property type="term" value="C:extracellular region"/>
    <property type="evidence" value="ECO:0007669"/>
    <property type="project" value="UniProtKB-SubCell"/>
</dbReference>
<dbReference type="eggNOG" id="COG3664">
    <property type="taxonomic scope" value="Bacteria"/>
</dbReference>
<evidence type="ECO:0000259" key="9">
    <source>
        <dbReference type="Pfam" id="PF02057"/>
    </source>
</evidence>
<dbReference type="InterPro" id="IPR018337">
    <property type="entry name" value="Cell_wall/Cho-bd_repeat"/>
</dbReference>
<dbReference type="STRING" id="610130.Closa_2607"/>
<keyword evidence="14" id="KW-1185">Reference proteome</keyword>
<evidence type="ECO:0000256" key="4">
    <source>
        <dbReference type="ARBA" id="ARBA00022737"/>
    </source>
</evidence>
<feature type="domain" description="Glycosyl hydrolase family 59 catalytic" evidence="9">
    <location>
        <begin position="221"/>
        <end position="404"/>
    </location>
</feature>
<feature type="chain" id="PRO_5003127367" evidence="8">
    <location>
        <begin position="31"/>
        <end position="2845"/>
    </location>
</feature>
<dbReference type="OrthoDB" id="9806701at2"/>
<keyword evidence="6" id="KW-0175">Coiled coil</keyword>
<dbReference type="eggNOG" id="COG5263">
    <property type="taxonomic scope" value="Bacteria"/>
</dbReference>
<name>D9R566_LACSW</name>
<dbReference type="InterPro" id="IPR008979">
    <property type="entry name" value="Galactose-bd-like_sf"/>
</dbReference>
<feature type="domain" description="SD-repeat containing protein B" evidence="12">
    <location>
        <begin position="2142"/>
        <end position="2220"/>
    </location>
</feature>
<dbReference type="InterPro" id="IPR023296">
    <property type="entry name" value="Glyco_hydro_beta-prop_sf"/>
</dbReference>
<dbReference type="InterPro" id="IPR033764">
    <property type="entry name" value="Sdr_B"/>
</dbReference>
<dbReference type="InterPro" id="IPR022038">
    <property type="entry name" value="Ig-like_bact"/>
</dbReference>
<evidence type="ECO:0000259" key="11">
    <source>
        <dbReference type="Pfam" id="PF07532"/>
    </source>
</evidence>
<evidence type="ECO:0000259" key="12">
    <source>
        <dbReference type="Pfam" id="PF17210"/>
    </source>
</evidence>
<dbReference type="Pfam" id="PF02057">
    <property type="entry name" value="Glyco_hydro_59"/>
    <property type="match status" value="1"/>
</dbReference>
<dbReference type="CDD" id="cd18825">
    <property type="entry name" value="GH43_CtGH43-like"/>
    <property type="match status" value="1"/>
</dbReference>
<evidence type="ECO:0000259" key="10">
    <source>
        <dbReference type="Pfam" id="PF07523"/>
    </source>
</evidence>
<evidence type="ECO:0000256" key="8">
    <source>
        <dbReference type="SAM" id="SignalP"/>
    </source>
</evidence>
<keyword evidence="4" id="KW-0677">Repeat</keyword>
<dbReference type="InterPro" id="IPR039743">
    <property type="entry name" value="6GAL/EXGAL"/>
</dbReference>
<dbReference type="InterPro" id="IPR013780">
    <property type="entry name" value="Glyco_hydro_b"/>
</dbReference>
<dbReference type="SUPFAM" id="SSF49785">
    <property type="entry name" value="Galactose-binding domain-like"/>
    <property type="match status" value="1"/>
</dbReference>
<dbReference type="SUPFAM" id="SSF69360">
    <property type="entry name" value="Cell wall binding repeat"/>
    <property type="match status" value="1"/>
</dbReference>
<evidence type="ECO:0000256" key="5">
    <source>
        <dbReference type="PROSITE-ProRule" id="PRU00591"/>
    </source>
</evidence>
<evidence type="ECO:0000256" key="7">
    <source>
        <dbReference type="SAM" id="MobiDB-lite"/>
    </source>
</evidence>
<dbReference type="CAZy" id="GH43">
    <property type="family name" value="Glycoside Hydrolase Family 43"/>
</dbReference>
<dbReference type="SUPFAM" id="SSF75005">
    <property type="entry name" value="Arabinanase/levansucrase/invertase"/>
    <property type="match status" value="1"/>
</dbReference>
<feature type="signal peptide" evidence="8">
    <location>
        <begin position="1"/>
        <end position="30"/>
    </location>
</feature>
<dbReference type="KEGG" id="csh:Closa_2607"/>
<dbReference type="Pfam" id="PF19085">
    <property type="entry name" value="Choline_bind_2"/>
    <property type="match status" value="1"/>
</dbReference>
<feature type="coiled-coil region" evidence="6">
    <location>
        <begin position="1447"/>
        <end position="1502"/>
    </location>
</feature>
<dbReference type="Gene3D" id="3.20.20.80">
    <property type="entry name" value="Glycosidases"/>
    <property type="match status" value="1"/>
</dbReference>
<dbReference type="Gene3D" id="2.60.40.10">
    <property type="entry name" value="Immunoglobulins"/>
    <property type="match status" value="1"/>
</dbReference>
<dbReference type="PROSITE" id="PS51170">
    <property type="entry name" value="CW"/>
    <property type="match status" value="1"/>
</dbReference>
<evidence type="ECO:0000256" key="6">
    <source>
        <dbReference type="SAM" id="Coils"/>
    </source>
</evidence>
<feature type="domain" description="Bacterial Ig-like" evidence="11">
    <location>
        <begin position="1907"/>
        <end position="1948"/>
    </location>
</feature>
<sequence>MKQFGLFQRGVAAFLAVPMALSGVPFPAAAQTVPVSESSFIGEIALDPQVHYQTLEGWGTSLCWWGNIIGSAGDRDTNGNGRPDREEIAELVFSPEYLNLNIVRYNVGGGDKPDTTIKRVEGLVPGWSKDMFGTVDGKGMFKEEEFYGKESGQMNDAGQIWMLEQANHWRASEGDIINKVFSNSPPYYMTKSGSSTGGYEWEKENLRDDCYDDFATYLARAVKWLDQDLKSKYNTGVDFVEPLNEPDTNYWINGSTKQEGCIFRPGSHQIKAYQEMKKALDQEQLKNVKLTGTDETALWNAINSFKKLDAQTRKDMAVISAHTYSGSDREREQIRKLAASYDKGLWMSEVTKGGGTHGRGSHDSMWAVNAKDQSEGIMADIKKMQASAWIMWLAADSEYECIQTNSSWGPIHYVFEDHGPVKGYHTNLFDSNGNVKTDVLEAGYFAVTKQFYTMMQYSKFLKSGYTMVEIGDGNMCAAISPDKQVLVIVAQNFTSGTRNTSVDLTMLPNGSDVKLYRTSDSENCRLVQEGTLERRVLPVSLPGNSVSTYVITAKDGRALLDSNGYKKIVECDIQSTDDTALSGASDLNKFTYSGDWKDGWNIQEKYTTTKGSSASFRFAGTQAAIYGKKSPEGANLTVTVDGGDPISISTNSPSEVRGSLLYRTPAMSEGDHTVTITMEDIQTAKAPEAVLEYAEIINGELAGKAPRITNIAAHNGKLIVEYEGVEGVSDYTVEWGTSPENMTVSKSAQNGTAVLGGLINGMDYLVRVRGNDGSVSPTESGRPTAGEDGLCYFVNAGTGQPRVLKAGQSFGLDNGILDQAYGPDLVTGKTWGYTDNKAYGHTGEDRSEWDSLRYDGRDEAEKGLEYRFQLDEGAYTVEVGMDDPWNNSKRSQDIMIQGEKMDTLVPYDQTVKIYHAAVGEDGLLTIKAVRSKGNIDPQCDPLMNWIKIKKIASDELVDIEKFQEYVTVRGVVPELPRRVRGTTPEGDTVEREVEWKVSAAAFDVKEYTCVTIKGNVEGYALGVSAEVLVVPQNLQYFIDCNNQESDTFKKLKNHLGLYNDSADQKYLDGGWGYAEVYGSHSSETRDKYENGWYAYKNQDIVYKMPLETGSYTVDFGFQEWWGQSRPMKISASFITADGNTDTRELGAVTVTGGNPEAVVSASLDVPEKTEVVFRVSKNGGADPVLSYFDVHQKIDHSLLISALGQARTLNRTGCDASLLEALDAAVMAGYGQLTAPMSTKAGSDRSAKAVIDALNALAKGKEFTEEELAANDYILYLVNCGTPDPSVVPTGYKLGLMQSVVDQRYGKDPLKNNLWGYAEADAYSAVDRNGSDAADISGTCVSMSPDVVFDREKSGLKYSFALPAGDYQVTAGFMNPWSARDVDVKLEGRTAGASVNLQKETLIEKQYAAEVTDGELNVMVHSPKRTNQYGDPILSYLIVKAVPEYTMDMLRNTLTKMEKTVDQAEEGRNWTEKSLAAFRMVRENAKNLIEKSTEDREEIRNMYFTLYEAFAGLVSRKEYDSITGVEGAPYYDTNGVQIQAHGGQIQQLTVDGETKYYWIGEDKTYDYRPVGGIHLYTSEDLYNWKDEGVVLRTMEHMDEFETDPYFKEVYRDYSQEKKQEVFIDLDKNNCVIERPKMIYNEKTDKYVIWFHADGRTPWSDADYGKAKAGVAIADRPGGPYKLLGSYDLNYVSSDDQGFDGNHLGSVRDMNLFVDDDEDKTAYVIYSSQGNKTTFISRLNEDYTGLVVPKDDGVQGVHFTTNFKGWSREAPAMFKYNRKYYMINSGCTGWSPNEAKYAVADHPLGPWKDMGDPCEGANSNKTFYTQSTCVFPVDAEAGKYIYMGDRWNADDLSESRYVWLPVEFMEGGRLVLRPYSNWTLDELDNKGLVCITSEIPEQFASLAELEEALPGTVDAKTGNETWSDAPVKWDDIDETRPFVGEYTVYGTLKEQGRRISHTATILNRNTRWFFDCGAETSEYFDLMMEQAPGLRNMEPDQAYTEENHAGYMGTEGTAFGRYSGHDLYGNGWWAEKNQPIEYAFDLAPGEYTVYTGYQEWWNTKRGIRLSAGKKNETGMEDKLASKDFILEQYDKNLVQELKFTVPGGNDTSHVVVRVEKTGSADPVLSFISLVPEKDAETYYTISGIITEKENGVADLEVNLYNGGDITIASPSEAAKTGEDGSYAFKNLKDGTYSIEVPEQGGYKQAVKVIEVNGKNITDADLELTRKEEPEKAEEIRIKTLPLRRNYLMGELLDPEGLQVVLYREGEEERVLEKEEYTLSELDSSASGKKKITVTYVEGEGSQQKTLKAFFEVIVYKSGLVPEIKVVKKPDKLFYFSGEDLDLSGIKVRGRNLLEAGVTILEPGDYEVEFDFSEPGISAVTVTYPLEKDGEPAAVLKDSFQVTVFEKEEAESYVDQIQIVQTPYRMIYRPGDDFETEGMIVEKTVKMVASSSNATYKETVPLENVEVEPEDFSKTGKKRVRIFYYGDGENGEEKEFSDTLDVVVTRNDRAVTEGNLEALMRRLKDRLLYGDYLTETEKKSAFTEALDGAAETMESVEEREKLGNKTLKLLKDLEEKLLKQFDHIATSLQADGFFKNVRADGLGFNADLELEEAQLIRLRIRRTEEEVPDEIVKQAKNYVAMDIVLSGKEGEMQPRLPIRITMDIPEGLGKEKLVLYHCHGGEIHVIRPEVSGNQMSFDVWELSMFVAVNAKDEGNPPVPGKDGSENRDAGKGPGFTVPGEWKKNDTGWWYEKKSGGYIRGAWARINGLWYCFDDRGTMRTGWILDKGIWYYLNEDGSMAAGKWVLCKDKWYYLTWNGAMAVNALTPDGYAVGSDGAWEVPGVIQTVK</sequence>
<dbReference type="PANTHER" id="PTHR42767">
    <property type="entry name" value="ENDO-BETA-1,6-GALACTANASE"/>
    <property type="match status" value="1"/>
</dbReference>
<dbReference type="Gene3D" id="2.60.120.430">
    <property type="entry name" value="Galactose-binding lectin"/>
    <property type="match status" value="1"/>
</dbReference>
<dbReference type="Gene3D" id="2.60.40.1180">
    <property type="entry name" value="Golgi alpha-mannosidase II"/>
    <property type="match status" value="1"/>
</dbReference>
<feature type="region of interest" description="Disordered" evidence="7">
    <location>
        <begin position="2709"/>
        <end position="2734"/>
    </location>
</feature>
<comment type="subcellular location">
    <subcellularLocation>
        <location evidence="1">Secreted</location>
    </subcellularLocation>
</comment>
<dbReference type="Pfam" id="PF07523">
    <property type="entry name" value="Big_3"/>
    <property type="match status" value="1"/>
</dbReference>
<evidence type="ECO:0000313" key="14">
    <source>
        <dbReference type="Proteomes" id="UP000001662"/>
    </source>
</evidence>
<keyword evidence="3 8" id="KW-0732">Signal</keyword>
<dbReference type="Proteomes" id="UP000001662">
    <property type="component" value="Chromosome"/>
</dbReference>
<proteinExistence type="predicted"/>
<feature type="repeat" description="Cell wall-binding" evidence="5">
    <location>
        <begin position="2777"/>
        <end position="2796"/>
    </location>
</feature>
<dbReference type="eggNOG" id="COG5520">
    <property type="taxonomic scope" value="Bacteria"/>
</dbReference>
<evidence type="ECO:0000256" key="3">
    <source>
        <dbReference type="ARBA" id="ARBA00022729"/>
    </source>
</evidence>
<dbReference type="PANTHER" id="PTHR42767:SF1">
    <property type="entry name" value="ENDO-BETA-1,6-GALACTANASE-LIKE DOMAIN-CONTAINING PROTEIN"/>
    <property type="match status" value="1"/>
</dbReference>
<dbReference type="Gene3D" id="2.60.40.3630">
    <property type="match status" value="3"/>
</dbReference>
<dbReference type="InterPro" id="IPR049161">
    <property type="entry name" value="GH59_cat"/>
</dbReference>
<dbReference type="SUPFAM" id="SSF49478">
    <property type="entry name" value="Cna protein B-type domain"/>
    <property type="match status" value="1"/>
</dbReference>
<dbReference type="CAZy" id="GH30">
    <property type="family name" value="Glycoside Hydrolase Family 30"/>
</dbReference>
<evidence type="ECO:0000256" key="1">
    <source>
        <dbReference type="ARBA" id="ARBA00004613"/>
    </source>
</evidence>
<dbReference type="RefSeq" id="WP_013273258.1">
    <property type="nucleotide sequence ID" value="NC_014376.1"/>
</dbReference>
<dbReference type="Pfam" id="PF17210">
    <property type="entry name" value="SdrD_B"/>
    <property type="match status" value="1"/>
</dbReference>
<protein>
    <submittedName>
        <fullName evidence="13">Cna B domain protein</fullName>
    </submittedName>
</protein>
<dbReference type="Gene3D" id="2.60.120.260">
    <property type="entry name" value="Galactose-binding domain-like"/>
    <property type="match status" value="1"/>
</dbReference>